<dbReference type="InterPro" id="IPR000327">
    <property type="entry name" value="POU_dom"/>
</dbReference>
<feature type="compositionally biased region" description="Basic and acidic residues" evidence="5">
    <location>
        <begin position="266"/>
        <end position="275"/>
    </location>
</feature>
<dbReference type="Pfam" id="PF00157">
    <property type="entry name" value="Pou"/>
    <property type="match status" value="1"/>
</dbReference>
<feature type="compositionally biased region" description="Basic and acidic residues" evidence="5">
    <location>
        <begin position="238"/>
        <end position="255"/>
    </location>
</feature>
<proteinExistence type="predicted"/>
<feature type="compositionally biased region" description="Basic residues" evidence="5">
    <location>
        <begin position="31"/>
        <end position="40"/>
    </location>
</feature>
<evidence type="ECO:0000256" key="3">
    <source>
        <dbReference type="ARBA" id="ARBA00023155"/>
    </source>
</evidence>
<dbReference type="PRINTS" id="PR00028">
    <property type="entry name" value="POUDOMAIN"/>
</dbReference>
<feature type="region of interest" description="Disordered" evidence="5">
    <location>
        <begin position="1"/>
        <end position="44"/>
    </location>
</feature>
<reference evidence="8" key="1">
    <citation type="submission" date="2022-11" db="UniProtKB">
        <authorList>
            <consortium name="WormBaseParasite"/>
        </authorList>
    </citation>
    <scope>IDENTIFICATION</scope>
</reference>
<evidence type="ECO:0000256" key="2">
    <source>
        <dbReference type="ARBA" id="ARBA00023125"/>
    </source>
</evidence>
<dbReference type="GO" id="GO:0000981">
    <property type="term" value="F:DNA-binding transcription factor activity, RNA polymerase II-specific"/>
    <property type="evidence" value="ECO:0007669"/>
    <property type="project" value="TreeGrafter"/>
</dbReference>
<name>A0A915M1B7_MELJA</name>
<feature type="compositionally biased region" description="Acidic residues" evidence="5">
    <location>
        <begin position="226"/>
        <end position="237"/>
    </location>
</feature>
<dbReference type="FunFam" id="1.10.260.40:FF:000001">
    <property type="entry name" value="POU domain protein"/>
    <property type="match status" value="1"/>
</dbReference>
<feature type="compositionally biased region" description="Low complexity" evidence="5">
    <location>
        <begin position="182"/>
        <end position="198"/>
    </location>
</feature>
<evidence type="ECO:0000313" key="8">
    <source>
        <dbReference type="WBParaSite" id="scaffold2223_cov168.g4475"/>
    </source>
</evidence>
<sequence length="449" mass="51791">MNIEEKEENREEYRNENGQNNMLSVNQQQKHQQKRLKKLSKNSSNIQKIPTTTCSSLNIPSVTGALTVKSEKSLGALLLQDRDGIERIEELDELAEFSNCFKKQRIKHGFTQGDVGVALGKRYGTDFSQTTISRFEALNLSYKNMCKLRPLLEDWLHETDRLITAGASVQDIMEGVAIQRLSSKSASSSLNSNIVSSSTDGFPQMFEQETENSKRRKMIKSSEGEEKGEDEEEDVGRDEEKKEDGKEENEDKQKDENEEIEEETNKDEMQEEGRRRVAGQNEEDEKEAKDEESEIDKNEEQPPSSSHPLETLLHFEDEEEEEFIVSECFQINPIAIDDPFFNYWNNQQWNCQERPVQIDLGFADRIKTFWNGDWWNNTKWSSGTDWHELIGNLEFSPVYGHSEAANDEWNRQEWKNNHHSEEENDNNNSEGIISLFSAAVAFSAFTNTD</sequence>
<keyword evidence="2" id="KW-0238">DNA-binding</keyword>
<organism evidence="7 8">
    <name type="scientific">Meloidogyne javanica</name>
    <name type="common">Root-knot nematode worm</name>
    <dbReference type="NCBI Taxonomy" id="6303"/>
    <lineage>
        <taxon>Eukaryota</taxon>
        <taxon>Metazoa</taxon>
        <taxon>Ecdysozoa</taxon>
        <taxon>Nematoda</taxon>
        <taxon>Chromadorea</taxon>
        <taxon>Rhabditida</taxon>
        <taxon>Tylenchina</taxon>
        <taxon>Tylenchomorpha</taxon>
        <taxon>Tylenchoidea</taxon>
        <taxon>Meloidogynidae</taxon>
        <taxon>Meloidogyninae</taxon>
        <taxon>Meloidogyne</taxon>
        <taxon>Meloidogyne incognita group</taxon>
    </lineage>
</organism>
<dbReference type="InterPro" id="IPR050255">
    <property type="entry name" value="POU_domain_TF"/>
</dbReference>
<dbReference type="GO" id="GO:0000978">
    <property type="term" value="F:RNA polymerase II cis-regulatory region sequence-specific DNA binding"/>
    <property type="evidence" value="ECO:0007669"/>
    <property type="project" value="TreeGrafter"/>
</dbReference>
<feature type="region of interest" description="Disordered" evidence="5">
    <location>
        <begin position="182"/>
        <end position="309"/>
    </location>
</feature>
<dbReference type="Gene3D" id="1.10.260.40">
    <property type="entry name" value="lambda repressor-like DNA-binding domains"/>
    <property type="match status" value="1"/>
</dbReference>
<dbReference type="InterPro" id="IPR013847">
    <property type="entry name" value="POU"/>
</dbReference>
<dbReference type="GO" id="GO:0005634">
    <property type="term" value="C:nucleus"/>
    <property type="evidence" value="ECO:0007669"/>
    <property type="project" value="UniProtKB-SubCell"/>
</dbReference>
<keyword evidence="3" id="KW-0371">Homeobox</keyword>
<dbReference type="PROSITE" id="PS51179">
    <property type="entry name" value="POU_3"/>
    <property type="match status" value="1"/>
</dbReference>
<feature type="compositionally biased region" description="Acidic residues" evidence="5">
    <location>
        <begin position="256"/>
        <end position="265"/>
    </location>
</feature>
<dbReference type="Proteomes" id="UP000887561">
    <property type="component" value="Unplaced"/>
</dbReference>
<feature type="domain" description="POU-specific" evidence="6">
    <location>
        <begin position="86"/>
        <end position="160"/>
    </location>
</feature>
<dbReference type="SUPFAM" id="SSF47413">
    <property type="entry name" value="lambda repressor-like DNA-binding domains"/>
    <property type="match status" value="1"/>
</dbReference>
<dbReference type="PROSITE" id="PS00465">
    <property type="entry name" value="POU_2"/>
    <property type="match status" value="1"/>
</dbReference>
<evidence type="ECO:0000259" key="6">
    <source>
        <dbReference type="PROSITE" id="PS51179"/>
    </source>
</evidence>
<evidence type="ECO:0000313" key="7">
    <source>
        <dbReference type="Proteomes" id="UP000887561"/>
    </source>
</evidence>
<feature type="compositionally biased region" description="Acidic residues" evidence="5">
    <location>
        <begin position="281"/>
        <end position="294"/>
    </location>
</feature>
<dbReference type="PANTHER" id="PTHR11636">
    <property type="entry name" value="POU DOMAIN"/>
    <property type="match status" value="1"/>
</dbReference>
<dbReference type="SMART" id="SM00352">
    <property type="entry name" value="POU"/>
    <property type="match status" value="1"/>
</dbReference>
<protein>
    <submittedName>
        <fullName evidence="8">POU-specific domain-containing protein</fullName>
    </submittedName>
</protein>
<keyword evidence="7" id="KW-1185">Reference proteome</keyword>
<evidence type="ECO:0000256" key="1">
    <source>
        <dbReference type="ARBA" id="ARBA00004123"/>
    </source>
</evidence>
<evidence type="ECO:0000256" key="4">
    <source>
        <dbReference type="ARBA" id="ARBA00023242"/>
    </source>
</evidence>
<dbReference type="GO" id="GO:0030154">
    <property type="term" value="P:cell differentiation"/>
    <property type="evidence" value="ECO:0007669"/>
    <property type="project" value="UniProtKB-ARBA"/>
</dbReference>
<dbReference type="WBParaSite" id="scaffold2223_cov168.g4475">
    <property type="protein sequence ID" value="scaffold2223_cov168.g4475"/>
    <property type="gene ID" value="scaffold2223_cov168.g4475"/>
</dbReference>
<dbReference type="InterPro" id="IPR010982">
    <property type="entry name" value="Lambda_DNA-bd_dom_sf"/>
</dbReference>
<evidence type="ECO:0000256" key="5">
    <source>
        <dbReference type="SAM" id="MobiDB-lite"/>
    </source>
</evidence>
<dbReference type="AlphaFoldDB" id="A0A915M1B7"/>
<comment type="subcellular location">
    <subcellularLocation>
        <location evidence="1">Nucleus</location>
    </subcellularLocation>
</comment>
<keyword evidence="4" id="KW-0539">Nucleus</keyword>
<dbReference type="PANTHER" id="PTHR11636:SF137">
    <property type="entry name" value="HOMEOBOX PROTEIN CEH-18"/>
    <property type="match status" value="1"/>
</dbReference>
<accession>A0A915M1B7</accession>